<keyword evidence="3" id="KW-0597">Phosphoprotein</keyword>
<dbReference type="InterPro" id="IPR036890">
    <property type="entry name" value="HATPase_C_sf"/>
</dbReference>
<evidence type="ECO:0000313" key="10">
    <source>
        <dbReference type="EMBL" id="RXJ51334.1"/>
    </source>
</evidence>
<dbReference type="InterPro" id="IPR005467">
    <property type="entry name" value="His_kinase_dom"/>
</dbReference>
<keyword evidence="6 10" id="KW-0418">Kinase</keyword>
<dbReference type="PANTHER" id="PTHR45436:SF5">
    <property type="entry name" value="SENSOR HISTIDINE KINASE TRCS"/>
    <property type="match status" value="1"/>
</dbReference>
<dbReference type="InterPro" id="IPR036097">
    <property type="entry name" value="HisK_dim/P_sf"/>
</dbReference>
<dbReference type="SMART" id="SM00387">
    <property type="entry name" value="HATPase_c"/>
    <property type="match status" value="1"/>
</dbReference>
<evidence type="ECO:0000256" key="5">
    <source>
        <dbReference type="ARBA" id="ARBA00022692"/>
    </source>
</evidence>
<dbReference type="Proteomes" id="UP000289792">
    <property type="component" value="Unassembled WGS sequence"/>
</dbReference>
<feature type="domain" description="Histidine kinase" evidence="9">
    <location>
        <begin position="216"/>
        <end position="418"/>
    </location>
</feature>
<name>A0A4Q0XIA8_9FLAO</name>
<dbReference type="EMBL" id="SDDZ01000002">
    <property type="protein sequence ID" value="RXJ51334.1"/>
    <property type="molecule type" value="Genomic_DNA"/>
</dbReference>
<comment type="catalytic activity">
    <reaction evidence="1">
        <text>ATP + protein L-histidine = ADP + protein N-phospho-L-histidine.</text>
        <dbReference type="EC" id="2.7.13.3"/>
    </reaction>
</comment>
<dbReference type="Gene3D" id="3.30.565.10">
    <property type="entry name" value="Histidine kinase-like ATPase, C-terminal domain"/>
    <property type="match status" value="1"/>
</dbReference>
<protein>
    <recommendedName>
        <fullName evidence="2">histidine kinase</fullName>
        <ecNumber evidence="2">2.7.13.3</ecNumber>
    </recommendedName>
</protein>
<evidence type="ECO:0000313" key="11">
    <source>
        <dbReference type="Proteomes" id="UP000289792"/>
    </source>
</evidence>
<keyword evidence="8" id="KW-0472">Membrane</keyword>
<evidence type="ECO:0000256" key="7">
    <source>
        <dbReference type="ARBA" id="ARBA00022989"/>
    </source>
</evidence>
<evidence type="ECO:0000256" key="1">
    <source>
        <dbReference type="ARBA" id="ARBA00000085"/>
    </source>
</evidence>
<proteinExistence type="predicted"/>
<dbReference type="PROSITE" id="PS50109">
    <property type="entry name" value="HIS_KIN"/>
    <property type="match status" value="1"/>
</dbReference>
<keyword evidence="11" id="KW-1185">Reference proteome</keyword>
<evidence type="ECO:0000256" key="4">
    <source>
        <dbReference type="ARBA" id="ARBA00022679"/>
    </source>
</evidence>
<dbReference type="GO" id="GO:0000155">
    <property type="term" value="F:phosphorelay sensor kinase activity"/>
    <property type="evidence" value="ECO:0007669"/>
    <property type="project" value="InterPro"/>
</dbReference>
<dbReference type="InterPro" id="IPR050428">
    <property type="entry name" value="TCS_sensor_his_kinase"/>
</dbReference>
<dbReference type="CDD" id="cd00075">
    <property type="entry name" value="HATPase"/>
    <property type="match status" value="1"/>
</dbReference>
<comment type="caution">
    <text evidence="10">The sequence shown here is derived from an EMBL/GenBank/DDBJ whole genome shotgun (WGS) entry which is preliminary data.</text>
</comment>
<evidence type="ECO:0000256" key="6">
    <source>
        <dbReference type="ARBA" id="ARBA00022777"/>
    </source>
</evidence>
<feature type="transmembrane region" description="Helical" evidence="8">
    <location>
        <begin position="12"/>
        <end position="33"/>
    </location>
</feature>
<dbReference type="Pfam" id="PF02518">
    <property type="entry name" value="HATPase_c"/>
    <property type="match status" value="1"/>
</dbReference>
<keyword evidence="7 8" id="KW-1133">Transmembrane helix</keyword>
<feature type="transmembrane region" description="Helical" evidence="8">
    <location>
        <begin position="127"/>
        <end position="149"/>
    </location>
</feature>
<dbReference type="EC" id="2.7.13.3" evidence="2"/>
<accession>A0A4Q0XIA8</accession>
<dbReference type="InterPro" id="IPR003661">
    <property type="entry name" value="HisK_dim/P_dom"/>
</dbReference>
<gene>
    <name evidence="10" type="ORF">ESZ48_05545</name>
</gene>
<dbReference type="OrthoDB" id="1522504at2"/>
<keyword evidence="5 8" id="KW-0812">Transmembrane</keyword>
<organism evidence="10 11">
    <name type="scientific">Gelidibacter gilvus</name>
    <dbReference type="NCBI Taxonomy" id="59602"/>
    <lineage>
        <taxon>Bacteria</taxon>
        <taxon>Pseudomonadati</taxon>
        <taxon>Bacteroidota</taxon>
        <taxon>Flavobacteriia</taxon>
        <taxon>Flavobacteriales</taxon>
        <taxon>Flavobacteriaceae</taxon>
        <taxon>Gelidibacter</taxon>
    </lineage>
</organism>
<keyword evidence="4" id="KW-0808">Transferase</keyword>
<dbReference type="AlphaFoldDB" id="A0A4Q0XIA8"/>
<dbReference type="Pfam" id="PF00512">
    <property type="entry name" value="HisKA"/>
    <property type="match status" value="1"/>
</dbReference>
<sequence>MRKKTKLISKTSKNFLLTGLILTIFSSIVLYFYTKNLLQEEIEEELYSTEARVSDALENHKIVYSLPPVSEIKKVKKLRPEILKDTLIYDPSQDEMELFRELSTYKKIHDDYYHITIRTLVVESGSILLAIVISNISLFVLAFIFLFYFNTARNLKIWQPFFDNLEAMKKFSLTSKEALLLTDSDVLEFSDLKDQIEFLTSKVKVDYENLKQFTENISHEIQTPLAIIQAKIDNIINEHAINDLQFEQITSIQKDLQRLKQLNKKITTLTKIDNNQYVRMETISLTELIDEKIEDYKELDLHNIAHISNDELFIKMDPFLADILINNLVSNAIKHSSKNSSISILTEKQFLKVSNSGESSLIHPEKLHLRFYREDTNNRSTGLGLAIVRKICDLYGFKMSYHFEGHRHIFNIDFKNSN</sequence>
<evidence type="ECO:0000259" key="9">
    <source>
        <dbReference type="PROSITE" id="PS50109"/>
    </source>
</evidence>
<dbReference type="SUPFAM" id="SSF55874">
    <property type="entry name" value="ATPase domain of HSP90 chaperone/DNA topoisomerase II/histidine kinase"/>
    <property type="match status" value="1"/>
</dbReference>
<dbReference type="Gene3D" id="1.10.287.130">
    <property type="match status" value="1"/>
</dbReference>
<evidence type="ECO:0000256" key="8">
    <source>
        <dbReference type="SAM" id="Phobius"/>
    </source>
</evidence>
<dbReference type="RefSeq" id="WP_129016332.1">
    <property type="nucleotide sequence ID" value="NZ_SDDZ01000002.1"/>
</dbReference>
<dbReference type="SMART" id="SM00388">
    <property type="entry name" value="HisKA"/>
    <property type="match status" value="1"/>
</dbReference>
<reference evidence="10 11" key="1">
    <citation type="submission" date="2019-01" db="EMBL/GenBank/DDBJ databases">
        <title>Genome sequence of the Antarctic species Gelidibacter gilvus ACAM 158(T).</title>
        <authorList>
            <person name="Bowman J.P."/>
        </authorList>
    </citation>
    <scope>NUCLEOTIDE SEQUENCE [LARGE SCALE GENOMIC DNA]</scope>
    <source>
        <strain evidence="10 11">IC158</strain>
    </source>
</reference>
<dbReference type="PANTHER" id="PTHR45436">
    <property type="entry name" value="SENSOR HISTIDINE KINASE YKOH"/>
    <property type="match status" value="1"/>
</dbReference>
<evidence type="ECO:0000256" key="2">
    <source>
        <dbReference type="ARBA" id="ARBA00012438"/>
    </source>
</evidence>
<dbReference type="InterPro" id="IPR003594">
    <property type="entry name" value="HATPase_dom"/>
</dbReference>
<dbReference type="SUPFAM" id="SSF47384">
    <property type="entry name" value="Homodimeric domain of signal transducing histidine kinase"/>
    <property type="match status" value="1"/>
</dbReference>
<dbReference type="CDD" id="cd00082">
    <property type="entry name" value="HisKA"/>
    <property type="match status" value="1"/>
</dbReference>
<dbReference type="GO" id="GO:0005886">
    <property type="term" value="C:plasma membrane"/>
    <property type="evidence" value="ECO:0007669"/>
    <property type="project" value="TreeGrafter"/>
</dbReference>
<evidence type="ECO:0000256" key="3">
    <source>
        <dbReference type="ARBA" id="ARBA00022553"/>
    </source>
</evidence>